<organism evidence="1">
    <name type="scientific">Thermus islandicus</name>
    <dbReference type="NCBI Taxonomy" id="540988"/>
    <lineage>
        <taxon>Bacteria</taxon>
        <taxon>Thermotogati</taxon>
        <taxon>Deinococcota</taxon>
        <taxon>Deinococci</taxon>
        <taxon>Thermales</taxon>
        <taxon>Thermaceae</taxon>
        <taxon>Thermus</taxon>
    </lineage>
</organism>
<name>A0A7C2GJC1_9DEIN</name>
<accession>A0A7C2GJC1</accession>
<evidence type="ECO:0000313" key="1">
    <source>
        <dbReference type="EMBL" id="HEH83052.1"/>
    </source>
</evidence>
<comment type="caution">
    <text evidence="1">The sequence shown here is derived from an EMBL/GenBank/DDBJ whole genome shotgun (WGS) entry which is preliminary data.</text>
</comment>
<dbReference type="AlphaFoldDB" id="A0A7C2GJC1"/>
<protein>
    <submittedName>
        <fullName evidence="1">Uncharacterized protein</fullName>
    </submittedName>
</protein>
<sequence>MHDWWLALVAAAFGRIVPLGEPTVLYRQHGSNAVGADAWSLRFVVREATRPAAIRERIAAGWRQAGAFAARYRAALPAADRAFLDALLALPRQPWGQRRRTALQLGLRKGAWLRTLGLYAFL</sequence>
<dbReference type="EMBL" id="DSKL01000347">
    <property type="protein sequence ID" value="HEH83052.1"/>
    <property type="molecule type" value="Genomic_DNA"/>
</dbReference>
<reference evidence="1" key="1">
    <citation type="journal article" date="2020" name="mSystems">
        <title>Genome- and Community-Level Interaction Insights into Carbon Utilization and Element Cycling Functions of Hydrothermarchaeota in Hydrothermal Sediment.</title>
        <authorList>
            <person name="Zhou Z."/>
            <person name="Liu Y."/>
            <person name="Xu W."/>
            <person name="Pan J."/>
            <person name="Luo Z.H."/>
            <person name="Li M."/>
        </authorList>
    </citation>
    <scope>NUCLEOTIDE SEQUENCE [LARGE SCALE GENOMIC DNA]</scope>
    <source>
        <strain evidence="1">SpSt-246</strain>
    </source>
</reference>
<proteinExistence type="predicted"/>
<gene>
    <name evidence="1" type="ORF">ENP73_08855</name>
</gene>